<feature type="domain" description="C3H1-type" evidence="2">
    <location>
        <begin position="22"/>
        <end position="49"/>
    </location>
</feature>
<evidence type="ECO:0000313" key="3">
    <source>
        <dbReference type="EMBL" id="CAE8739993.1"/>
    </source>
</evidence>
<dbReference type="AlphaFoldDB" id="A0A813LPR1"/>
<name>A0A813LPR1_POLGL</name>
<dbReference type="SUPFAM" id="SSF51197">
    <property type="entry name" value="Clavaminate synthase-like"/>
    <property type="match status" value="1"/>
</dbReference>
<evidence type="ECO:0000256" key="1">
    <source>
        <dbReference type="PROSITE-ProRule" id="PRU00723"/>
    </source>
</evidence>
<proteinExistence type="predicted"/>
<protein>
    <recommendedName>
        <fullName evidence="2">C3H1-type domain-containing protein</fullName>
    </recommendedName>
</protein>
<sequence length="336" mass="37141">MEDEPGESRSDAIDAKELLDHSGRPLCSHAIWGRRCRWGKGCSYSHDVPPVLAESYRQQAVEQSLASANLRVAARPIANISQQLRELQEQAGVFSFDTSVWPFREVLEEILEAGHGEELDQLHTKASVGAPPRCPALLQAFGAARGRTALPASWQEAMGQTEVKEARKAMLSSEAFQRFLRMYDAFCSDVIVPLTGGNAAYVQRPPTLRVFQAGQPQAQGRIGMHKDGDYPDHSAAEINFWVPLTSCSGNNSLFVESAEGRGDFHPLQLQYGEFFRFHGYSCRHHTCANDTGHTRVSFDLRVVPKSCFQEESDGAMRPPRIGDYGSILSLAAQCQS</sequence>
<evidence type="ECO:0000313" key="4">
    <source>
        <dbReference type="Proteomes" id="UP000626109"/>
    </source>
</evidence>
<dbReference type="InterPro" id="IPR000571">
    <property type="entry name" value="Znf_CCCH"/>
</dbReference>
<dbReference type="GO" id="GO:0008270">
    <property type="term" value="F:zinc ion binding"/>
    <property type="evidence" value="ECO:0007669"/>
    <property type="project" value="UniProtKB-KW"/>
</dbReference>
<feature type="zinc finger region" description="C3H1-type" evidence="1">
    <location>
        <begin position="22"/>
        <end position="49"/>
    </location>
</feature>
<gene>
    <name evidence="3" type="ORF">PGLA2088_LOCUS49830</name>
</gene>
<evidence type="ECO:0000259" key="2">
    <source>
        <dbReference type="PROSITE" id="PS50103"/>
    </source>
</evidence>
<organism evidence="3 4">
    <name type="scientific">Polarella glacialis</name>
    <name type="common">Dinoflagellate</name>
    <dbReference type="NCBI Taxonomy" id="89957"/>
    <lineage>
        <taxon>Eukaryota</taxon>
        <taxon>Sar</taxon>
        <taxon>Alveolata</taxon>
        <taxon>Dinophyceae</taxon>
        <taxon>Suessiales</taxon>
        <taxon>Suessiaceae</taxon>
        <taxon>Polarella</taxon>
    </lineage>
</organism>
<accession>A0A813LPR1</accession>
<keyword evidence="1" id="KW-0863">Zinc-finger</keyword>
<dbReference type="Gene3D" id="2.60.120.620">
    <property type="entry name" value="q2cbj1_9rhob like domain"/>
    <property type="match status" value="1"/>
</dbReference>
<dbReference type="EMBL" id="CAJNNW010037187">
    <property type="protein sequence ID" value="CAE8739993.1"/>
    <property type="molecule type" value="Genomic_DNA"/>
</dbReference>
<dbReference type="Proteomes" id="UP000626109">
    <property type="component" value="Unassembled WGS sequence"/>
</dbReference>
<keyword evidence="1" id="KW-0862">Zinc</keyword>
<dbReference type="PROSITE" id="PS50103">
    <property type="entry name" value="ZF_C3H1"/>
    <property type="match status" value="1"/>
</dbReference>
<reference evidence="3" key="1">
    <citation type="submission" date="2021-02" db="EMBL/GenBank/DDBJ databases">
        <authorList>
            <person name="Dougan E. K."/>
            <person name="Rhodes N."/>
            <person name="Thang M."/>
            <person name="Chan C."/>
        </authorList>
    </citation>
    <scope>NUCLEOTIDE SEQUENCE</scope>
</reference>
<comment type="caution">
    <text evidence="3">The sequence shown here is derived from an EMBL/GenBank/DDBJ whole genome shotgun (WGS) entry which is preliminary data.</text>
</comment>
<keyword evidence="1" id="KW-0479">Metal-binding</keyword>